<dbReference type="GO" id="GO:0008887">
    <property type="term" value="F:glycerate kinase activity"/>
    <property type="evidence" value="ECO:0007669"/>
    <property type="project" value="UniProtKB-UniRule"/>
</dbReference>
<dbReference type="InterPro" id="IPR036129">
    <property type="entry name" value="Glycerate_kinase_sf"/>
</dbReference>
<dbReference type="Pfam" id="PF02595">
    <property type="entry name" value="Gly_kinase"/>
    <property type="match status" value="1"/>
</dbReference>
<dbReference type="RefSeq" id="WP_015332442.1">
    <property type="nucleotide sequence ID" value="NC_020054.1"/>
</dbReference>
<evidence type="ECO:0000256" key="4">
    <source>
        <dbReference type="PIRNR" id="PIRNR006078"/>
    </source>
</evidence>
<dbReference type="SUPFAM" id="SSF110738">
    <property type="entry name" value="Glycerate kinase I"/>
    <property type="match status" value="1"/>
</dbReference>
<keyword evidence="2 4" id="KW-0808">Transferase</keyword>
<evidence type="ECO:0000256" key="3">
    <source>
        <dbReference type="ARBA" id="ARBA00022777"/>
    </source>
</evidence>
<evidence type="ECO:0000313" key="6">
    <source>
        <dbReference type="Proteomes" id="UP000011058"/>
    </source>
</evidence>
<keyword evidence="6" id="KW-1185">Reference proteome</keyword>
<dbReference type="Gene3D" id="3.90.1510.10">
    <property type="entry name" value="Glycerate kinase, domain 2"/>
    <property type="match status" value="1"/>
</dbReference>
<proteinExistence type="inferred from homology"/>
<dbReference type="InterPro" id="IPR018197">
    <property type="entry name" value="Glycerate_kinase_RE-like"/>
</dbReference>
<dbReference type="NCBIfam" id="TIGR00045">
    <property type="entry name" value="glycerate kinase"/>
    <property type="match status" value="1"/>
</dbReference>
<dbReference type="GO" id="GO:0031388">
    <property type="term" value="P:organic acid phosphorylation"/>
    <property type="evidence" value="ECO:0007669"/>
    <property type="project" value="UniProtKB-UniRule"/>
</dbReference>
<dbReference type="InterPro" id="IPR004381">
    <property type="entry name" value="Glycerate_kinase"/>
</dbReference>
<keyword evidence="3 4" id="KW-0418">Kinase</keyword>
<dbReference type="AlphaFoldDB" id="I0KB40"/>
<reference evidence="5 6" key="1">
    <citation type="journal article" date="2012" name="J. Bacteriol.">
        <title>Genome Sequence of Fibrella aestuarina BUZ 2T, a Filamentous Marine Bacterium.</title>
        <authorList>
            <person name="Filippini M."/>
            <person name="Qi W."/>
            <person name="Blom J."/>
            <person name="Goesmann A."/>
            <person name="Smits T.H."/>
            <person name="Bagheri H.C."/>
        </authorList>
    </citation>
    <scope>NUCLEOTIDE SEQUENCE [LARGE SCALE GENOMIC DNA]</scope>
    <source>
        <strain evidence="6">BUZ 2T</strain>
    </source>
</reference>
<evidence type="ECO:0000256" key="2">
    <source>
        <dbReference type="ARBA" id="ARBA00022679"/>
    </source>
</evidence>
<dbReference type="Gene3D" id="3.40.50.10350">
    <property type="entry name" value="Glycerate kinase, domain 1"/>
    <property type="match status" value="1"/>
</dbReference>
<dbReference type="Proteomes" id="UP000011058">
    <property type="component" value="Chromosome"/>
</dbReference>
<dbReference type="OrthoDB" id="9774290at2"/>
<accession>I0KB40</accession>
<dbReference type="EC" id="2.7.1.31" evidence="5"/>
<evidence type="ECO:0000313" key="5">
    <source>
        <dbReference type="EMBL" id="CCH01343.1"/>
    </source>
</evidence>
<dbReference type="eggNOG" id="COG1929">
    <property type="taxonomic scope" value="Bacteria"/>
</dbReference>
<protein>
    <submittedName>
        <fullName evidence="5">Glycerate kinase</fullName>
        <ecNumber evidence="5">2.7.1.31</ecNumber>
    </submittedName>
</protein>
<dbReference type="InterPro" id="IPR018193">
    <property type="entry name" value="Glyc_kinase_flavodox-like_fold"/>
</dbReference>
<evidence type="ECO:0000256" key="1">
    <source>
        <dbReference type="ARBA" id="ARBA00006284"/>
    </source>
</evidence>
<dbReference type="PANTHER" id="PTHR21599:SF0">
    <property type="entry name" value="GLYCERATE KINASE"/>
    <property type="match status" value="1"/>
</dbReference>
<dbReference type="KEGG" id="fae:FAES_3335"/>
<organism evidence="5 6">
    <name type="scientific">Fibrella aestuarina BUZ 2</name>
    <dbReference type="NCBI Taxonomy" id="1166018"/>
    <lineage>
        <taxon>Bacteria</taxon>
        <taxon>Pseudomonadati</taxon>
        <taxon>Bacteroidota</taxon>
        <taxon>Cytophagia</taxon>
        <taxon>Cytophagales</taxon>
        <taxon>Spirosomataceae</taxon>
        <taxon>Fibrella</taxon>
    </lineage>
</organism>
<sequence>MRIVLAPDKFKGSLTASEVCAAMTEGIRLANPVAEVVAVPMADGGEGTAQVLTQGTRGVWHTAVVQNPLGRPVEAGYGISGDGKTAFIEMAQASGLRLLNPADYNPFQTNTFGTGELIRLAIEQGVDRIVLGIGGSATNDAGTGMAAALGWQFLDKAGQVLRPCGGNLAQIDQIIAPAIAWTGTVDVACDVTNPLVGPQGATYVYAPQKGATPDDLPLLDAGMTHWAERVRQQLGVDVSTLPGGGAAGGLGAGAVLFLNGRLTEGVQLLIDHTRLAETMKGADLVLTGEGRIDKQTLQGKLIAGIARLANEQAIPVVALGGSVQLSPDELTTLGLTSAFAIAPGPITLTDALTHAAHYLTQTTWQVIRLLGR</sequence>
<comment type="similarity">
    <text evidence="1 4">Belongs to the glycerate kinase type-1 family.</text>
</comment>
<gene>
    <name evidence="5" type="ORF">FAES_3335</name>
</gene>
<dbReference type="PIRSF" id="PIRSF006078">
    <property type="entry name" value="GlxK"/>
    <property type="match status" value="1"/>
</dbReference>
<dbReference type="PANTHER" id="PTHR21599">
    <property type="entry name" value="GLYCERATE KINASE"/>
    <property type="match status" value="1"/>
</dbReference>
<dbReference type="STRING" id="1166018.FAES_3335"/>
<name>I0KB40_9BACT</name>
<dbReference type="PATRIC" id="fig|1166018.3.peg.5109"/>
<dbReference type="HOGENOM" id="CLU_028255_0_1_10"/>
<dbReference type="EMBL" id="HE796683">
    <property type="protein sequence ID" value="CCH01343.1"/>
    <property type="molecule type" value="Genomic_DNA"/>
</dbReference>